<dbReference type="SUPFAM" id="SSF53649">
    <property type="entry name" value="Alkaline phosphatase-like"/>
    <property type="match status" value="1"/>
</dbReference>
<sequence>MLQTIPRALVSLLLTIGLPALAIAQTKPPNFIVIITDDQDATQNSTHPRYMPNLHKWIRYPGVELDNYYVTTPVCCPSRTNWLRGQFAHNTNFTDVLGPYGGYTKWKSLGIDNSYLPGWLQDLGYNTYYVGKFLVDYSVGNYANPPKGWTDIDALLTPYMFDYNNPGFSRNGAAPVQYPGQYSNDVVGDKALAQLRTAIAAGKPFFHQISPIAPHTSTQIFTNPQTKVTTVYFYPPIPAPRHWELFSDATLPDATPQGNLYEADVSDKPAWIRALPLAQQNNKTYLEEIYRLRLRSLFSVDEIIGRVFDVLNETGTLDNTYVIFTADNGYHVATHRFGAGKVLPYEEDIRVPFLIRGPGIKASKSDKPENHKVGLHVDFAPTVLTLAGAGKQLAGKELDGTSAGEYSPGHCSKPSSGAAGPKSCCTTSPTSTTTHAWKAVRVHDEAKNRDWKLIASCTNERELYDLSDDRGELRNISSKADKRVRSRLEGLLAVLAVCRGESCSNPWKVLHPSGEAKDNEVSQFRAQIDAAAANGRRRDLASGAAAAASNAAAGTSSGASNNNNAAEVASAAKTVFIADVEKHARPVPQEVLDLDIGKLFENYDIYLA</sequence>
<feature type="domain" description="Sulfatase N-terminal" evidence="9">
    <location>
        <begin position="29"/>
        <end position="389"/>
    </location>
</feature>
<dbReference type="OrthoDB" id="1740450at2759"/>
<evidence type="ECO:0000256" key="6">
    <source>
        <dbReference type="PIRSR" id="PIRSR000972-50"/>
    </source>
</evidence>
<evidence type="ECO:0000256" key="7">
    <source>
        <dbReference type="SAM" id="MobiDB-lite"/>
    </source>
</evidence>
<dbReference type="CDD" id="cd16147">
    <property type="entry name" value="G6S"/>
    <property type="match status" value="1"/>
</dbReference>
<dbReference type="Gene3D" id="3.40.720.10">
    <property type="entry name" value="Alkaline Phosphatase, subunit A"/>
    <property type="match status" value="1"/>
</dbReference>
<proteinExistence type="inferred from homology"/>
<dbReference type="PIRSF" id="PIRSF000972">
    <property type="entry name" value="Arylsulf_plant"/>
    <property type="match status" value="1"/>
</dbReference>
<comment type="subcellular location">
    <subcellularLocation>
        <location evidence="5">Periplasm</location>
    </subcellularLocation>
</comment>
<keyword evidence="11" id="KW-1185">Reference proteome</keyword>
<keyword evidence="4" id="KW-0325">Glycoprotein</keyword>
<dbReference type="Pfam" id="PF00884">
    <property type="entry name" value="Sulfatase"/>
    <property type="match status" value="1"/>
</dbReference>
<dbReference type="PROSITE" id="PS00523">
    <property type="entry name" value="SULFATASE_1"/>
    <property type="match status" value="1"/>
</dbReference>
<keyword evidence="2 8" id="KW-0732">Signal</keyword>
<evidence type="ECO:0000256" key="4">
    <source>
        <dbReference type="ARBA" id="ARBA00023180"/>
    </source>
</evidence>
<comment type="catalytic activity">
    <reaction evidence="5">
        <text>an aryl sulfate + H2O = a phenol + sulfate + H(+)</text>
        <dbReference type="Rhea" id="RHEA:17261"/>
        <dbReference type="ChEBI" id="CHEBI:15377"/>
        <dbReference type="ChEBI" id="CHEBI:15378"/>
        <dbReference type="ChEBI" id="CHEBI:16189"/>
        <dbReference type="ChEBI" id="CHEBI:33853"/>
        <dbReference type="ChEBI" id="CHEBI:140317"/>
        <dbReference type="EC" id="3.1.6.1"/>
    </reaction>
</comment>
<evidence type="ECO:0000256" key="1">
    <source>
        <dbReference type="ARBA" id="ARBA00008779"/>
    </source>
</evidence>
<keyword evidence="5" id="KW-0574">Periplasm</keyword>
<feature type="chain" id="PRO_5032411159" description="Arylsulfatase" evidence="8">
    <location>
        <begin position="25"/>
        <end position="608"/>
    </location>
</feature>
<dbReference type="PROSITE" id="PS00149">
    <property type="entry name" value="SULFATASE_2"/>
    <property type="match status" value="1"/>
</dbReference>
<evidence type="ECO:0000256" key="5">
    <source>
        <dbReference type="PIRNR" id="PIRNR000972"/>
    </source>
</evidence>
<dbReference type="InterPro" id="IPR012083">
    <property type="entry name" value="Arylsulfatase"/>
</dbReference>
<dbReference type="EMBL" id="JAEHOE010000022">
    <property type="protein sequence ID" value="KAG2495838.1"/>
    <property type="molecule type" value="Genomic_DNA"/>
</dbReference>
<organism evidence="10 11">
    <name type="scientific">Edaphochlamys debaryana</name>
    <dbReference type="NCBI Taxonomy" id="47281"/>
    <lineage>
        <taxon>Eukaryota</taxon>
        <taxon>Viridiplantae</taxon>
        <taxon>Chlorophyta</taxon>
        <taxon>core chlorophytes</taxon>
        <taxon>Chlorophyceae</taxon>
        <taxon>CS clade</taxon>
        <taxon>Chlamydomonadales</taxon>
        <taxon>Chlamydomonadales incertae sedis</taxon>
        <taxon>Edaphochlamys</taxon>
    </lineage>
</organism>
<dbReference type="PANTHER" id="PTHR43108:SF8">
    <property type="entry name" value="SD21168P"/>
    <property type="match status" value="1"/>
</dbReference>
<dbReference type="EC" id="3.1.6.1" evidence="5"/>
<feature type="signal peptide" evidence="8">
    <location>
        <begin position="1"/>
        <end position="24"/>
    </location>
</feature>
<comment type="similarity">
    <text evidence="1 5">Belongs to the sulfatase family.</text>
</comment>
<evidence type="ECO:0000256" key="3">
    <source>
        <dbReference type="ARBA" id="ARBA00022801"/>
    </source>
</evidence>
<dbReference type="AlphaFoldDB" id="A0A836C1Q2"/>
<comment type="caution">
    <text evidence="10">The sequence shown here is derived from an EMBL/GenBank/DDBJ whole genome shotgun (WGS) entry which is preliminary data.</text>
</comment>
<dbReference type="GO" id="GO:0046872">
    <property type="term" value="F:metal ion binding"/>
    <property type="evidence" value="ECO:0007669"/>
    <property type="project" value="UniProtKB-UniRule"/>
</dbReference>
<evidence type="ECO:0000313" key="11">
    <source>
        <dbReference type="Proteomes" id="UP000612055"/>
    </source>
</evidence>
<keyword evidence="5" id="KW-0479">Metal-binding</keyword>
<dbReference type="GO" id="GO:0018958">
    <property type="term" value="P:phenol-containing compound metabolic process"/>
    <property type="evidence" value="ECO:0007669"/>
    <property type="project" value="UniProtKB-UniRule"/>
</dbReference>
<dbReference type="GO" id="GO:0008449">
    <property type="term" value="F:N-acetylglucosamine-6-sulfatase activity"/>
    <property type="evidence" value="ECO:0007669"/>
    <property type="project" value="TreeGrafter"/>
</dbReference>
<protein>
    <recommendedName>
        <fullName evidence="5">Arylsulfatase</fullName>
        <shortName evidence="5">AS</shortName>
        <ecNumber evidence="5">3.1.6.1</ecNumber>
    </recommendedName>
    <alternativeName>
        <fullName evidence="5">Aryl-sulfate sulphohydrolase</fullName>
    </alternativeName>
</protein>
<keyword evidence="5" id="KW-0106">Calcium</keyword>
<evidence type="ECO:0000313" key="10">
    <source>
        <dbReference type="EMBL" id="KAG2495838.1"/>
    </source>
</evidence>
<dbReference type="GO" id="GO:0005539">
    <property type="term" value="F:glycosaminoglycan binding"/>
    <property type="evidence" value="ECO:0007669"/>
    <property type="project" value="TreeGrafter"/>
</dbReference>
<accession>A0A836C1Q2</accession>
<dbReference type="InterPro" id="IPR000917">
    <property type="entry name" value="Sulfatase_N"/>
</dbReference>
<evidence type="ECO:0000256" key="2">
    <source>
        <dbReference type="ARBA" id="ARBA00022729"/>
    </source>
</evidence>
<reference evidence="10" key="1">
    <citation type="journal article" date="2020" name="bioRxiv">
        <title>Comparative genomics of Chlamydomonas.</title>
        <authorList>
            <person name="Craig R.J."/>
            <person name="Hasan A.R."/>
            <person name="Ness R.W."/>
            <person name="Keightley P.D."/>
        </authorList>
    </citation>
    <scope>NUCLEOTIDE SEQUENCE</scope>
    <source>
        <strain evidence="10">CCAP 11/70</strain>
    </source>
</reference>
<dbReference type="PANTHER" id="PTHR43108">
    <property type="entry name" value="N-ACETYLGLUCOSAMINE-6-SULFATASE FAMILY MEMBER"/>
    <property type="match status" value="1"/>
</dbReference>
<name>A0A836C1Q2_9CHLO</name>
<dbReference type="InterPro" id="IPR017850">
    <property type="entry name" value="Alkaline_phosphatase_core_sf"/>
</dbReference>
<evidence type="ECO:0000256" key="8">
    <source>
        <dbReference type="SAM" id="SignalP"/>
    </source>
</evidence>
<feature type="modified residue" description="3-oxoalanine (Cys)" evidence="6">
    <location>
        <position position="75"/>
    </location>
</feature>
<feature type="region of interest" description="Disordered" evidence="7">
    <location>
        <begin position="399"/>
        <end position="431"/>
    </location>
</feature>
<dbReference type="GO" id="GO:0004065">
    <property type="term" value="F:arylsulfatase activity"/>
    <property type="evidence" value="ECO:0007669"/>
    <property type="project" value="UniProtKB-UniRule"/>
</dbReference>
<gene>
    <name evidence="10" type="ORF">HYH03_006077</name>
</gene>
<comment type="cofactor">
    <cofactor evidence="5">
        <name>Ca(2+)</name>
        <dbReference type="ChEBI" id="CHEBI:29108"/>
    </cofactor>
    <text evidence="5">Binds 1 Ca(2+) ion per subunit.</text>
</comment>
<dbReference type="InterPro" id="IPR024607">
    <property type="entry name" value="Sulfatase_CS"/>
</dbReference>
<comment type="PTM">
    <text evidence="6">The conversion to 3-oxoalanine (also known as C-formylglycine, FGly), of a serine or cysteine residue in prokaryotes and of a cysteine residue in eukaryotes, is critical for catalytic activity.</text>
</comment>
<keyword evidence="3 5" id="KW-0378">Hydrolase</keyword>
<dbReference type="Proteomes" id="UP000612055">
    <property type="component" value="Unassembled WGS sequence"/>
</dbReference>
<evidence type="ECO:0000259" key="9">
    <source>
        <dbReference type="Pfam" id="PF00884"/>
    </source>
</evidence>